<proteinExistence type="predicted"/>
<accession>A0A8J2JG23</accession>
<name>A0A8J2JG23_9HEXA</name>
<keyword evidence="2" id="KW-1185">Reference proteome</keyword>
<dbReference type="Proteomes" id="UP000708208">
    <property type="component" value="Unassembled WGS sequence"/>
</dbReference>
<organism evidence="1 2">
    <name type="scientific">Allacma fusca</name>
    <dbReference type="NCBI Taxonomy" id="39272"/>
    <lineage>
        <taxon>Eukaryota</taxon>
        <taxon>Metazoa</taxon>
        <taxon>Ecdysozoa</taxon>
        <taxon>Arthropoda</taxon>
        <taxon>Hexapoda</taxon>
        <taxon>Collembola</taxon>
        <taxon>Symphypleona</taxon>
        <taxon>Sminthuridae</taxon>
        <taxon>Allacma</taxon>
    </lineage>
</organism>
<evidence type="ECO:0000313" key="2">
    <source>
        <dbReference type="Proteomes" id="UP000708208"/>
    </source>
</evidence>
<dbReference type="AlphaFoldDB" id="A0A8J2JG23"/>
<comment type="caution">
    <text evidence="1">The sequence shown here is derived from an EMBL/GenBank/DDBJ whole genome shotgun (WGS) entry which is preliminary data.</text>
</comment>
<gene>
    <name evidence="1" type="ORF">AFUS01_LOCUS8870</name>
</gene>
<sequence>MRRRMTGRNSTLISLWSPRRTMSASGFVFLGSE</sequence>
<protein>
    <submittedName>
        <fullName evidence="1">Uncharacterized protein</fullName>
    </submittedName>
</protein>
<feature type="non-terminal residue" evidence="1">
    <location>
        <position position="1"/>
    </location>
</feature>
<dbReference type="EMBL" id="CAJVCH010062450">
    <property type="protein sequence ID" value="CAG7719548.1"/>
    <property type="molecule type" value="Genomic_DNA"/>
</dbReference>
<evidence type="ECO:0000313" key="1">
    <source>
        <dbReference type="EMBL" id="CAG7719548.1"/>
    </source>
</evidence>
<reference evidence="1" key="1">
    <citation type="submission" date="2021-06" db="EMBL/GenBank/DDBJ databases">
        <authorList>
            <person name="Hodson N. C."/>
            <person name="Mongue J. A."/>
            <person name="Jaron S. K."/>
        </authorList>
    </citation>
    <scope>NUCLEOTIDE SEQUENCE</scope>
</reference>